<feature type="region of interest" description="Disordered" evidence="1">
    <location>
        <begin position="1"/>
        <end position="31"/>
    </location>
</feature>
<feature type="compositionally biased region" description="Polar residues" evidence="1">
    <location>
        <begin position="1"/>
        <end position="12"/>
    </location>
</feature>
<keyword evidence="3" id="KW-1185">Reference proteome</keyword>
<evidence type="ECO:0000313" key="2">
    <source>
        <dbReference type="EMBL" id="CUS11465.1"/>
    </source>
</evidence>
<evidence type="ECO:0000256" key="1">
    <source>
        <dbReference type="SAM" id="MobiDB-lite"/>
    </source>
</evidence>
<name>A0A292PXP2_9PEZI</name>
<dbReference type="Proteomes" id="UP001412239">
    <property type="component" value="Unassembled WGS sequence"/>
</dbReference>
<organism evidence="2 3">
    <name type="scientific">Tuber aestivum</name>
    <name type="common">summer truffle</name>
    <dbReference type="NCBI Taxonomy" id="59557"/>
    <lineage>
        <taxon>Eukaryota</taxon>
        <taxon>Fungi</taxon>
        <taxon>Dikarya</taxon>
        <taxon>Ascomycota</taxon>
        <taxon>Pezizomycotina</taxon>
        <taxon>Pezizomycetes</taxon>
        <taxon>Pezizales</taxon>
        <taxon>Tuberaceae</taxon>
        <taxon>Tuber</taxon>
    </lineage>
</organism>
<gene>
    <name evidence="2" type="ORF">GSTUAT00004482001</name>
</gene>
<dbReference type="AlphaFoldDB" id="A0A292PXP2"/>
<protein>
    <submittedName>
        <fullName evidence="2">Uncharacterized protein</fullName>
    </submittedName>
</protein>
<dbReference type="EMBL" id="LN891021">
    <property type="protein sequence ID" value="CUS11465.1"/>
    <property type="molecule type" value="Genomic_DNA"/>
</dbReference>
<proteinExistence type="predicted"/>
<reference evidence="2" key="1">
    <citation type="submission" date="2015-10" db="EMBL/GenBank/DDBJ databases">
        <authorList>
            <person name="Regsiter A."/>
            <person name="william w."/>
        </authorList>
    </citation>
    <scope>NUCLEOTIDE SEQUENCE</scope>
    <source>
        <strain evidence="2">Montdore</strain>
    </source>
</reference>
<accession>A0A292PXP2</accession>
<sequence length="105" mass="11348">MGLLTPTSSPSGVPTLIPNGAHHTKDHHPSTLNTFTQTDAHDIICCWPYTLNIPAIDAIRSLLTLGRFTISSNPVSPDPETKAPEKGYPLLNTVYGTRLARLGPF</sequence>
<evidence type="ECO:0000313" key="3">
    <source>
        <dbReference type="Proteomes" id="UP001412239"/>
    </source>
</evidence>